<proteinExistence type="predicted"/>
<organism evidence="1 2">
    <name type="scientific">Paenibacillus amylolyticus</name>
    <dbReference type="NCBI Taxonomy" id="1451"/>
    <lineage>
        <taxon>Bacteria</taxon>
        <taxon>Bacillati</taxon>
        <taxon>Bacillota</taxon>
        <taxon>Bacilli</taxon>
        <taxon>Bacillales</taxon>
        <taxon>Paenibacillaceae</taxon>
        <taxon>Paenibacillus</taxon>
    </lineage>
</organism>
<dbReference type="RefSeq" id="WP_338706829.1">
    <property type="nucleotide sequence ID" value="NZ_CP145892.1"/>
</dbReference>
<dbReference type="EMBL" id="CP145892">
    <property type="protein sequence ID" value="WWP19284.1"/>
    <property type="molecule type" value="Genomic_DNA"/>
</dbReference>
<dbReference type="Proteomes" id="UP001364764">
    <property type="component" value="Chromosome"/>
</dbReference>
<gene>
    <name evidence="1" type="ORF">V6668_22745</name>
</gene>
<evidence type="ECO:0008006" key="3">
    <source>
        <dbReference type="Google" id="ProtNLM"/>
    </source>
</evidence>
<accession>A0ABD8ANY5</accession>
<sequence>MRKKRWIVSIVILIIILFMSELMMLSSGKVGVLNITQRVISGAPHVIVQGQTLSYQGKVHWEDMQNSIEEYSVSDEGNVLYKALGTPVPPPWIYVRKGNHQGFRYKIPQLLWKL</sequence>
<protein>
    <recommendedName>
        <fullName evidence="3">DUF3221 domain-containing protein</fullName>
    </recommendedName>
</protein>
<dbReference type="AlphaFoldDB" id="A0ABD8ANY5"/>
<name>A0ABD8ANY5_PAEAM</name>
<evidence type="ECO:0000313" key="1">
    <source>
        <dbReference type="EMBL" id="WWP19284.1"/>
    </source>
</evidence>
<reference evidence="1 2" key="1">
    <citation type="submission" date="2024-02" db="EMBL/GenBank/DDBJ databases">
        <title>Complete sequences of two Paenibacillus sp. strains and one Lysinibacillus strain isolated from the environment on STAA medium highlight biotechnological potential.</title>
        <authorList>
            <person name="Attere S.A."/>
            <person name="Piche L.C."/>
            <person name="Intertaglia L."/>
            <person name="Lami R."/>
            <person name="Charette S.J."/>
            <person name="Vincent A.T."/>
        </authorList>
    </citation>
    <scope>NUCLEOTIDE SEQUENCE [LARGE SCALE GENOMIC DNA]</scope>
    <source>
        <strain evidence="1 2">Y5S-7</strain>
    </source>
</reference>
<evidence type="ECO:0000313" key="2">
    <source>
        <dbReference type="Proteomes" id="UP001364764"/>
    </source>
</evidence>
<dbReference type="GeneID" id="93478348"/>